<feature type="domain" description="TIR" evidence="2">
    <location>
        <begin position="14"/>
        <end position="179"/>
    </location>
</feature>
<dbReference type="InterPro" id="IPR002182">
    <property type="entry name" value="NB-ARC"/>
</dbReference>
<dbReference type="EMBL" id="SDMP01000009">
    <property type="protein sequence ID" value="RYR40362.1"/>
    <property type="molecule type" value="Genomic_DNA"/>
</dbReference>
<dbReference type="Gene3D" id="3.40.50.10140">
    <property type="entry name" value="Toll/interleukin-1 receptor homology (TIR) domain"/>
    <property type="match status" value="1"/>
</dbReference>
<dbReference type="Pfam" id="PF00931">
    <property type="entry name" value="NB-ARC"/>
    <property type="match status" value="1"/>
</dbReference>
<comment type="caution">
    <text evidence="3">The sequence shown here is derived from an EMBL/GenBank/DDBJ whole genome shotgun (WGS) entry which is preliminary data.</text>
</comment>
<dbReference type="InterPro" id="IPR044974">
    <property type="entry name" value="Disease_R_plants"/>
</dbReference>
<dbReference type="GO" id="GO:0043531">
    <property type="term" value="F:ADP binding"/>
    <property type="evidence" value="ECO:0007669"/>
    <property type="project" value="InterPro"/>
</dbReference>
<dbReference type="Proteomes" id="UP000289738">
    <property type="component" value="Chromosome A09"/>
</dbReference>
<dbReference type="GO" id="GO:0007165">
    <property type="term" value="P:signal transduction"/>
    <property type="evidence" value="ECO:0007669"/>
    <property type="project" value="InterPro"/>
</dbReference>
<dbReference type="OrthoDB" id="1659331at2759"/>
<evidence type="ECO:0000313" key="4">
    <source>
        <dbReference type="Proteomes" id="UP000289738"/>
    </source>
</evidence>
<accession>A0A445BNU9</accession>
<evidence type="ECO:0000259" key="2">
    <source>
        <dbReference type="PROSITE" id="PS50104"/>
    </source>
</evidence>
<protein>
    <recommendedName>
        <fullName evidence="2">TIR domain-containing protein</fullName>
    </recommendedName>
</protein>
<dbReference type="InterPro" id="IPR027417">
    <property type="entry name" value="P-loop_NTPase"/>
</dbReference>
<dbReference type="GO" id="GO:0006952">
    <property type="term" value="P:defense response"/>
    <property type="evidence" value="ECO:0007669"/>
    <property type="project" value="InterPro"/>
</dbReference>
<dbReference type="Gene3D" id="3.40.50.300">
    <property type="entry name" value="P-loop containing nucleotide triphosphate hydrolases"/>
    <property type="match status" value="1"/>
</dbReference>
<dbReference type="PANTHER" id="PTHR11017">
    <property type="entry name" value="LEUCINE-RICH REPEAT-CONTAINING PROTEIN"/>
    <property type="match status" value="1"/>
</dbReference>
<dbReference type="Gene3D" id="1.10.8.430">
    <property type="entry name" value="Helical domain of apoptotic protease-activating factors"/>
    <property type="match status" value="1"/>
</dbReference>
<dbReference type="Pfam" id="PF01582">
    <property type="entry name" value="TIR"/>
    <property type="match status" value="1"/>
</dbReference>
<dbReference type="InterPro" id="IPR042197">
    <property type="entry name" value="Apaf_helical"/>
</dbReference>
<dbReference type="AlphaFoldDB" id="A0A445BNU9"/>
<gene>
    <name evidence="3" type="ORF">Ahy_A09g046109</name>
</gene>
<evidence type="ECO:0000313" key="3">
    <source>
        <dbReference type="EMBL" id="RYR40363.1"/>
    </source>
</evidence>
<organism evidence="3 4">
    <name type="scientific">Arachis hypogaea</name>
    <name type="common">Peanut</name>
    <dbReference type="NCBI Taxonomy" id="3818"/>
    <lineage>
        <taxon>Eukaryota</taxon>
        <taxon>Viridiplantae</taxon>
        <taxon>Streptophyta</taxon>
        <taxon>Embryophyta</taxon>
        <taxon>Tracheophyta</taxon>
        <taxon>Spermatophyta</taxon>
        <taxon>Magnoliopsida</taxon>
        <taxon>eudicotyledons</taxon>
        <taxon>Gunneridae</taxon>
        <taxon>Pentapetalae</taxon>
        <taxon>rosids</taxon>
        <taxon>fabids</taxon>
        <taxon>Fabales</taxon>
        <taxon>Fabaceae</taxon>
        <taxon>Papilionoideae</taxon>
        <taxon>50 kb inversion clade</taxon>
        <taxon>dalbergioids sensu lato</taxon>
        <taxon>Dalbergieae</taxon>
        <taxon>Pterocarpus clade</taxon>
        <taxon>Arachis</taxon>
    </lineage>
</organism>
<dbReference type="SUPFAM" id="SSF52540">
    <property type="entry name" value="P-loop containing nucleoside triphosphate hydrolases"/>
    <property type="match status" value="1"/>
</dbReference>
<dbReference type="PANTHER" id="PTHR11017:SF385">
    <property type="entry name" value="DISEASE RESISTANCE PROTEIN (TIR-NBS-LRR CLASS)-RELATED"/>
    <property type="match status" value="1"/>
</dbReference>
<dbReference type="EMBL" id="SDMP01000009">
    <property type="protein sequence ID" value="RYR40363.1"/>
    <property type="molecule type" value="Genomic_DNA"/>
</dbReference>
<name>A0A445BNU9_ARAHY</name>
<dbReference type="SUPFAM" id="SSF52200">
    <property type="entry name" value="Toll/Interleukin receptor TIR domain"/>
    <property type="match status" value="1"/>
</dbReference>
<keyword evidence="4" id="KW-1185">Reference proteome</keyword>
<evidence type="ECO:0000256" key="1">
    <source>
        <dbReference type="ARBA" id="ARBA00023027"/>
    </source>
</evidence>
<dbReference type="PRINTS" id="PR00364">
    <property type="entry name" value="DISEASERSIST"/>
</dbReference>
<dbReference type="InterPro" id="IPR035897">
    <property type="entry name" value="Toll_tir_struct_dom_sf"/>
</dbReference>
<sequence length="422" mass="48304">MAHSVACSSLVSPKRYDVFISFRGEDIRTGFTSHLHKALTNKGIETFIDYQLERGDGIWDSLCKAIENSYISVVVFSRHYASSTWCLKELVKIMECRKHLGLLVIPVFYDTDPSQVRYQRETYQEAFSEQERNLLNDESEERRWRAALAEATDLSGFDSQSRDESLLIKDIVKDVLQKLLEFGYSNTTKRLVGIEETRKHVELLLKNARRIGIWGIGGIGKTTIAKVVFTILTPHYDSVCFLENITEESKYGELAYLRGKLLEQLKQINPIGKVVGTKLTTRSLKKALIVLDGVDTLEQLEYLCEESKVLDDLPEDSRVIITTRNRCLLTNKVDEIYEVKALSPEESLKLFSLRAFREIHPKEGYEELSKRAVEYAGGIPFALNALGSYLSSSRSLDKDFWESTMRKLENSPNVEIQEVLRY</sequence>
<dbReference type="STRING" id="3818.A0A445BNU9"/>
<dbReference type="FunFam" id="3.40.50.10140:FF:000007">
    <property type="entry name" value="Disease resistance protein (TIR-NBS-LRR class)"/>
    <property type="match status" value="1"/>
</dbReference>
<proteinExistence type="predicted"/>
<dbReference type="PROSITE" id="PS50104">
    <property type="entry name" value="TIR"/>
    <property type="match status" value="1"/>
</dbReference>
<keyword evidence="1" id="KW-0520">NAD</keyword>
<dbReference type="SMART" id="SM00255">
    <property type="entry name" value="TIR"/>
    <property type="match status" value="1"/>
</dbReference>
<dbReference type="InterPro" id="IPR000157">
    <property type="entry name" value="TIR_dom"/>
</dbReference>
<reference evidence="3 4" key="1">
    <citation type="submission" date="2019-01" db="EMBL/GenBank/DDBJ databases">
        <title>Sequencing of cultivated peanut Arachis hypogaea provides insights into genome evolution and oil improvement.</title>
        <authorList>
            <person name="Chen X."/>
        </authorList>
    </citation>
    <scope>NUCLEOTIDE SEQUENCE [LARGE SCALE GENOMIC DNA]</scope>
    <source>
        <strain evidence="4">cv. Fuhuasheng</strain>
        <strain evidence="3">GDAAS-fuhuasheng2018</strain>
        <tissue evidence="3">Leaves</tissue>
    </source>
</reference>